<dbReference type="InterPro" id="IPR050556">
    <property type="entry name" value="Type_II_TA_system_RNase"/>
</dbReference>
<accession>A0A7K3M083</accession>
<dbReference type="InterPro" id="IPR022907">
    <property type="entry name" value="VapC_family"/>
</dbReference>
<keyword evidence="3 8" id="KW-0540">Nuclease</keyword>
<comment type="caution">
    <text evidence="10">The sequence shown here is derived from an EMBL/GenBank/DDBJ whole genome shotgun (WGS) entry which is preliminary data.</text>
</comment>
<dbReference type="RefSeq" id="WP_162448532.1">
    <property type="nucleotide sequence ID" value="NZ_WLZY01000001.1"/>
</dbReference>
<reference evidence="10 11" key="1">
    <citation type="submission" date="2019-11" db="EMBL/GenBank/DDBJ databases">
        <authorList>
            <person name="Li X.-J."/>
            <person name="Feng X.-M."/>
        </authorList>
    </citation>
    <scope>NUCLEOTIDE SEQUENCE [LARGE SCALE GENOMIC DNA]</scope>
    <source>
        <strain evidence="10 11">XMNu-373</strain>
    </source>
</reference>
<keyword evidence="5 8" id="KW-0378">Hydrolase</keyword>
<evidence type="ECO:0000259" key="9">
    <source>
        <dbReference type="Pfam" id="PF01850"/>
    </source>
</evidence>
<dbReference type="GO" id="GO:0090729">
    <property type="term" value="F:toxin activity"/>
    <property type="evidence" value="ECO:0007669"/>
    <property type="project" value="UniProtKB-KW"/>
</dbReference>
<evidence type="ECO:0000256" key="3">
    <source>
        <dbReference type="ARBA" id="ARBA00022722"/>
    </source>
</evidence>
<dbReference type="Gene3D" id="3.40.50.1010">
    <property type="entry name" value="5'-nuclease"/>
    <property type="match status" value="1"/>
</dbReference>
<evidence type="ECO:0000313" key="11">
    <source>
        <dbReference type="Proteomes" id="UP000460435"/>
    </source>
</evidence>
<proteinExistence type="inferred from homology"/>
<evidence type="ECO:0000256" key="5">
    <source>
        <dbReference type="ARBA" id="ARBA00022801"/>
    </source>
</evidence>
<dbReference type="GO" id="GO:0000287">
    <property type="term" value="F:magnesium ion binding"/>
    <property type="evidence" value="ECO:0007669"/>
    <property type="project" value="UniProtKB-UniRule"/>
</dbReference>
<evidence type="ECO:0000256" key="8">
    <source>
        <dbReference type="HAMAP-Rule" id="MF_00265"/>
    </source>
</evidence>
<dbReference type="SUPFAM" id="SSF88723">
    <property type="entry name" value="PIN domain-like"/>
    <property type="match status" value="1"/>
</dbReference>
<keyword evidence="4 8" id="KW-0479">Metal-binding</keyword>
<dbReference type="Pfam" id="PF01850">
    <property type="entry name" value="PIN"/>
    <property type="match status" value="1"/>
</dbReference>
<feature type="binding site" evidence="8">
    <location>
        <position position="102"/>
    </location>
    <ligand>
        <name>Mg(2+)</name>
        <dbReference type="ChEBI" id="CHEBI:18420"/>
    </ligand>
</feature>
<dbReference type="HAMAP" id="MF_00265">
    <property type="entry name" value="VapC_Nob1"/>
    <property type="match status" value="1"/>
</dbReference>
<evidence type="ECO:0000256" key="6">
    <source>
        <dbReference type="ARBA" id="ARBA00022842"/>
    </source>
</evidence>
<keyword evidence="2 8" id="KW-1277">Toxin-antitoxin system</keyword>
<gene>
    <name evidence="8" type="primary">vapC</name>
    <name evidence="10" type="ORF">F7O44_02155</name>
</gene>
<comment type="function">
    <text evidence="8">Toxic component of a toxin-antitoxin (TA) system. An RNase.</text>
</comment>
<keyword evidence="11" id="KW-1185">Reference proteome</keyword>
<dbReference type="EC" id="3.1.-.-" evidence="8"/>
<evidence type="ECO:0000256" key="1">
    <source>
        <dbReference type="ARBA" id="ARBA00001946"/>
    </source>
</evidence>
<evidence type="ECO:0000256" key="7">
    <source>
        <dbReference type="ARBA" id="ARBA00038093"/>
    </source>
</evidence>
<sequence length="138" mass="15249">MSYLLDTNVLSETRKRQCNAGVRRWISGIDPERLHVSVITVGELGRGVARLRQRGDQEQADMFERWLDDLIDGFGSRVLSVDSRVVRGWSAQPVSRTMPTADALIAATAAVYSLTLVTRNTADFDGVGIQLVNPFDNA</sequence>
<dbReference type="PANTHER" id="PTHR33653:SF1">
    <property type="entry name" value="RIBONUCLEASE VAPC2"/>
    <property type="match status" value="1"/>
</dbReference>
<comment type="cofactor">
    <cofactor evidence="1 8">
        <name>Mg(2+)</name>
        <dbReference type="ChEBI" id="CHEBI:18420"/>
    </cofactor>
</comment>
<dbReference type="InterPro" id="IPR002716">
    <property type="entry name" value="PIN_dom"/>
</dbReference>
<dbReference type="CDD" id="cd18746">
    <property type="entry name" value="PIN_VapC4-5_FitB-like"/>
    <property type="match status" value="1"/>
</dbReference>
<evidence type="ECO:0000256" key="4">
    <source>
        <dbReference type="ARBA" id="ARBA00022723"/>
    </source>
</evidence>
<dbReference type="GO" id="GO:0004540">
    <property type="term" value="F:RNA nuclease activity"/>
    <property type="evidence" value="ECO:0007669"/>
    <property type="project" value="InterPro"/>
</dbReference>
<protein>
    <recommendedName>
        <fullName evidence="8">Ribonuclease VapC</fullName>
        <shortName evidence="8">RNase VapC</shortName>
        <ecNumber evidence="8">3.1.-.-</ecNumber>
    </recommendedName>
    <alternativeName>
        <fullName evidence="8">Toxin VapC</fullName>
    </alternativeName>
</protein>
<dbReference type="EMBL" id="WLZY01000001">
    <property type="protein sequence ID" value="NDL55868.1"/>
    <property type="molecule type" value="Genomic_DNA"/>
</dbReference>
<dbReference type="PANTHER" id="PTHR33653">
    <property type="entry name" value="RIBONUCLEASE VAPC2"/>
    <property type="match status" value="1"/>
</dbReference>
<feature type="domain" description="PIN" evidence="9">
    <location>
        <begin position="3"/>
        <end position="125"/>
    </location>
</feature>
<keyword evidence="8" id="KW-0800">Toxin</keyword>
<dbReference type="Proteomes" id="UP000460435">
    <property type="component" value="Unassembled WGS sequence"/>
</dbReference>
<name>A0A7K3M083_9ACTN</name>
<dbReference type="InterPro" id="IPR029060">
    <property type="entry name" value="PIN-like_dom_sf"/>
</dbReference>
<evidence type="ECO:0000256" key="2">
    <source>
        <dbReference type="ARBA" id="ARBA00022649"/>
    </source>
</evidence>
<organism evidence="10 11">
    <name type="scientific">Phytoactinopolyspora mesophila</name>
    <dbReference type="NCBI Taxonomy" id="2650750"/>
    <lineage>
        <taxon>Bacteria</taxon>
        <taxon>Bacillati</taxon>
        <taxon>Actinomycetota</taxon>
        <taxon>Actinomycetes</taxon>
        <taxon>Jiangellales</taxon>
        <taxon>Jiangellaceae</taxon>
        <taxon>Phytoactinopolyspora</taxon>
    </lineage>
</organism>
<feature type="binding site" evidence="8">
    <location>
        <position position="6"/>
    </location>
    <ligand>
        <name>Mg(2+)</name>
        <dbReference type="ChEBI" id="CHEBI:18420"/>
    </ligand>
</feature>
<comment type="similarity">
    <text evidence="7 8">Belongs to the PINc/VapC protein family.</text>
</comment>
<keyword evidence="6 8" id="KW-0460">Magnesium</keyword>
<evidence type="ECO:0000313" key="10">
    <source>
        <dbReference type="EMBL" id="NDL55868.1"/>
    </source>
</evidence>
<dbReference type="AlphaFoldDB" id="A0A7K3M083"/>
<dbReference type="GO" id="GO:0016787">
    <property type="term" value="F:hydrolase activity"/>
    <property type="evidence" value="ECO:0007669"/>
    <property type="project" value="UniProtKB-KW"/>
</dbReference>